<gene>
    <name evidence="3" type="ORF">CJ198_08520</name>
</gene>
<feature type="transmembrane region" description="Helical" evidence="2">
    <location>
        <begin position="208"/>
        <end position="228"/>
    </location>
</feature>
<dbReference type="AlphaFoldDB" id="A0A2N6PGS7"/>
<reference evidence="3 4" key="1">
    <citation type="submission" date="2017-09" db="EMBL/GenBank/DDBJ databases">
        <title>Bacterial strain isolated from the female urinary microbiota.</title>
        <authorList>
            <person name="Thomas-White K."/>
            <person name="Kumar N."/>
            <person name="Forster S."/>
            <person name="Putonti C."/>
            <person name="Lawley T."/>
            <person name="Wolfe A.J."/>
        </authorList>
    </citation>
    <scope>NUCLEOTIDE SEQUENCE [LARGE SCALE GENOMIC DNA]</scope>
    <source>
        <strain evidence="3 4">UMB0680</strain>
    </source>
</reference>
<feature type="transmembrane region" description="Helical" evidence="2">
    <location>
        <begin position="120"/>
        <end position="141"/>
    </location>
</feature>
<feature type="transmembrane region" description="Helical" evidence="2">
    <location>
        <begin position="234"/>
        <end position="257"/>
    </location>
</feature>
<dbReference type="GO" id="GO:0005886">
    <property type="term" value="C:plasma membrane"/>
    <property type="evidence" value="ECO:0007669"/>
    <property type="project" value="TreeGrafter"/>
</dbReference>
<dbReference type="PANTHER" id="PTHR34989">
    <property type="entry name" value="PROTEIN HDED"/>
    <property type="match status" value="1"/>
</dbReference>
<keyword evidence="2" id="KW-1133">Transmembrane helix</keyword>
<feature type="region of interest" description="Disordered" evidence="1">
    <location>
        <begin position="278"/>
        <end position="306"/>
    </location>
</feature>
<dbReference type="Pfam" id="PF03729">
    <property type="entry name" value="DUF308"/>
    <property type="match status" value="2"/>
</dbReference>
<dbReference type="InterPro" id="IPR005325">
    <property type="entry name" value="DUF308_memb"/>
</dbReference>
<feature type="region of interest" description="Disordered" evidence="1">
    <location>
        <begin position="61"/>
        <end position="82"/>
    </location>
</feature>
<feature type="transmembrane region" description="Helical" evidence="2">
    <location>
        <begin position="96"/>
        <end position="114"/>
    </location>
</feature>
<keyword evidence="2" id="KW-0472">Membrane</keyword>
<dbReference type="PANTHER" id="PTHR34989:SF1">
    <property type="entry name" value="PROTEIN HDED"/>
    <property type="match status" value="1"/>
</dbReference>
<keyword evidence="4" id="KW-1185">Reference proteome</keyword>
<protein>
    <recommendedName>
        <fullName evidence="5">HdeD family acid-resistance protein</fullName>
    </recommendedName>
</protein>
<name>A0A2N6PGS7_9MICO</name>
<accession>A0A2N6PGS7</accession>
<dbReference type="EMBL" id="PNFZ01000004">
    <property type="protein sequence ID" value="PMB97863.1"/>
    <property type="molecule type" value="Genomic_DNA"/>
</dbReference>
<sequence>MIILRRWMRTCFSAMRQYPFLSRIRRHRKRVRLSVRHVPGNSPGNTRHACVVAQCRRTAGRIPSSGRRTGAPVTSPSADSHSNPLAALQRRARNGLVIQGVLALLIGVIMVVWPGASLQVFAWLMAAWLIVNGILGLGAWLRGRTTGGRGGGALAFAGILSLVLGIIVLLLPETAVFAIVLFIAFWALVLGLMQVFGAFAFRRMGARSWWIMLISGIAGVAIGLLLVINPAAGAVSLLWLIAAFLMLAGVIAIVLGLRIGRATLPSAPAGFGRTGFGPAGHGGPVVESETVDNPDEDDPGQPPQLR</sequence>
<proteinExistence type="predicted"/>
<evidence type="ECO:0008006" key="5">
    <source>
        <dbReference type="Google" id="ProtNLM"/>
    </source>
</evidence>
<feature type="transmembrane region" description="Helical" evidence="2">
    <location>
        <begin position="177"/>
        <end position="201"/>
    </location>
</feature>
<comment type="caution">
    <text evidence="3">The sequence shown here is derived from an EMBL/GenBank/DDBJ whole genome shotgun (WGS) entry which is preliminary data.</text>
</comment>
<evidence type="ECO:0000313" key="4">
    <source>
        <dbReference type="Proteomes" id="UP000235703"/>
    </source>
</evidence>
<dbReference type="OrthoDB" id="4802975at2"/>
<keyword evidence="2" id="KW-0812">Transmembrane</keyword>
<dbReference type="Proteomes" id="UP000235703">
    <property type="component" value="Unassembled WGS sequence"/>
</dbReference>
<organism evidence="3 4">
    <name type="scientific">Brevibacterium luteolum</name>
    <dbReference type="NCBI Taxonomy" id="199591"/>
    <lineage>
        <taxon>Bacteria</taxon>
        <taxon>Bacillati</taxon>
        <taxon>Actinomycetota</taxon>
        <taxon>Actinomycetes</taxon>
        <taxon>Micrococcales</taxon>
        <taxon>Brevibacteriaceae</taxon>
        <taxon>Brevibacterium</taxon>
    </lineage>
</organism>
<evidence type="ECO:0000313" key="3">
    <source>
        <dbReference type="EMBL" id="PMB97863.1"/>
    </source>
</evidence>
<evidence type="ECO:0000256" key="2">
    <source>
        <dbReference type="SAM" id="Phobius"/>
    </source>
</evidence>
<feature type="compositionally biased region" description="Acidic residues" evidence="1">
    <location>
        <begin position="289"/>
        <end position="299"/>
    </location>
</feature>
<feature type="compositionally biased region" description="Polar residues" evidence="1">
    <location>
        <begin position="72"/>
        <end position="82"/>
    </location>
</feature>
<dbReference type="InterPro" id="IPR052712">
    <property type="entry name" value="Acid_resist_chaperone_HdeD"/>
</dbReference>
<feature type="transmembrane region" description="Helical" evidence="2">
    <location>
        <begin position="153"/>
        <end position="171"/>
    </location>
</feature>
<evidence type="ECO:0000256" key="1">
    <source>
        <dbReference type="SAM" id="MobiDB-lite"/>
    </source>
</evidence>